<feature type="compositionally biased region" description="Gly residues" evidence="1">
    <location>
        <begin position="1"/>
        <end position="10"/>
    </location>
</feature>
<reference evidence="2" key="1">
    <citation type="submission" date="2020-02" db="EMBL/GenBank/DDBJ databases">
        <authorList>
            <person name="Meier V. D."/>
        </authorList>
    </citation>
    <scope>NUCLEOTIDE SEQUENCE</scope>
    <source>
        <strain evidence="2">AVDCRST_MAG68</strain>
    </source>
</reference>
<evidence type="ECO:0000313" key="2">
    <source>
        <dbReference type="EMBL" id="CAA9309765.1"/>
    </source>
</evidence>
<feature type="non-terminal residue" evidence="2">
    <location>
        <position position="1"/>
    </location>
</feature>
<feature type="compositionally biased region" description="Basic residues" evidence="1">
    <location>
        <begin position="86"/>
        <end position="103"/>
    </location>
</feature>
<evidence type="ECO:0000256" key="1">
    <source>
        <dbReference type="SAM" id="MobiDB-lite"/>
    </source>
</evidence>
<name>A0A6J4KM04_9BACT</name>
<protein>
    <submittedName>
        <fullName evidence="2">Uncharacterized protein</fullName>
    </submittedName>
</protein>
<feature type="compositionally biased region" description="Basic residues" evidence="1">
    <location>
        <begin position="55"/>
        <end position="78"/>
    </location>
</feature>
<proteinExistence type="predicted"/>
<dbReference type="EMBL" id="CADCTW010000065">
    <property type="protein sequence ID" value="CAA9309765.1"/>
    <property type="molecule type" value="Genomic_DNA"/>
</dbReference>
<feature type="compositionally biased region" description="Basic and acidic residues" evidence="1">
    <location>
        <begin position="120"/>
        <end position="129"/>
    </location>
</feature>
<dbReference type="AlphaFoldDB" id="A0A6J4KM04"/>
<accession>A0A6J4KM04</accession>
<feature type="non-terminal residue" evidence="2">
    <location>
        <position position="129"/>
    </location>
</feature>
<organism evidence="2">
    <name type="scientific">uncultured Gemmatimonadota bacterium</name>
    <dbReference type="NCBI Taxonomy" id="203437"/>
    <lineage>
        <taxon>Bacteria</taxon>
        <taxon>Pseudomonadati</taxon>
        <taxon>Gemmatimonadota</taxon>
        <taxon>environmental samples</taxon>
    </lineage>
</organism>
<sequence length="129" mass="13982">ERNDPAGGGQRRQPGDLPHDPGAFRFRGGIRVGRRRGGAGGARHPPRPDPDGHLHPPHGRPLRHPRPQGGPGHRRHPHRGADRARHAGRPRQGAGRRLRRLPRQARGAAPRDGRGPALDHAGDRRGAAL</sequence>
<feature type="region of interest" description="Disordered" evidence="1">
    <location>
        <begin position="1"/>
        <end position="129"/>
    </location>
</feature>
<gene>
    <name evidence="2" type="ORF">AVDCRST_MAG68-1112</name>
</gene>